<dbReference type="Proteomes" id="UP001217582">
    <property type="component" value="Chromosome 8"/>
</dbReference>
<feature type="compositionally biased region" description="Low complexity" evidence="1">
    <location>
        <begin position="828"/>
        <end position="842"/>
    </location>
</feature>
<dbReference type="AlphaFoldDB" id="A0AAJ5Z2P9"/>
<dbReference type="GO" id="GO:0016020">
    <property type="term" value="C:membrane"/>
    <property type="evidence" value="ECO:0007669"/>
    <property type="project" value="InterPro"/>
</dbReference>
<feature type="compositionally biased region" description="Low complexity" evidence="1">
    <location>
        <begin position="872"/>
        <end position="885"/>
    </location>
</feature>
<evidence type="ECO:0000313" key="3">
    <source>
        <dbReference type="Proteomes" id="UP001217582"/>
    </source>
</evidence>
<feature type="compositionally biased region" description="Polar residues" evidence="1">
    <location>
        <begin position="708"/>
        <end position="723"/>
    </location>
</feature>
<keyword evidence="3" id="KW-1185">Reference proteome</keyword>
<feature type="compositionally biased region" description="Polar residues" evidence="1">
    <location>
        <begin position="730"/>
        <end position="740"/>
    </location>
</feature>
<dbReference type="Pfam" id="PF05345">
    <property type="entry name" value="He_PIG"/>
    <property type="match status" value="1"/>
</dbReference>
<protein>
    <submittedName>
        <fullName evidence="2">Polarity establishment/cellular polarization</fullName>
    </submittedName>
</protein>
<sequence length="1225" mass="132776">MHRETLSRKFQVLAATISFLFVLVHHNYVFADVRVDLELADQLPPLAHADYKYHWQFSSETFSTDQSDDLTYEIRGLPDWAHFDAEKRSITGDPSLQGKNDAVEDVTVTARDGDTEASSTFQLTTISAPPPKLSVPLQEQLPQAASMGSGNMLANKVLHMPLGWSFSIGFLGDTYLLPDNDRVYYSSHLVGGKPLPDWLRFSPDEITFSGIAPTEAGKNGTLFDIELIASNRKNAGGPSSTFSLLLGQGFVTLNNTAAALPVGNLTEGEAFQYHISPNLFLLDGFSQSPQDFRFKLDAHAPKWLELDQDSHNLVGKAPALKDHTQAQQTSFQLHVSHPKAFDIDVNVTLDVFPSPFKQQVLPNVTVQTGKDFQISLEKYMNDPKSGVNVTFESSMLRRSMHFYHSQLRHKLMRRASPSWIHYDEKSSSLVGQAPDQEQNVTVHVSATSPVKNAPISPVSKTFQLSVHNKTHMNHTEPAQHHSGLSGGEKGAIAGSILGAALLALLGASGYWAWKRSEKTKVTDPSTPASTLGDHAGLFEIPSNNEANLSSQPTNLAGFGADSHMPNVPEAASMSGGAGGGMAAGATAGVAGAGAAPLHSPRSTYETAHISPTEQPYASTQEPEVASSRQDSSPTSGHRGVTQDLPYQEPEWQREDNSIVVTPFLAQSTWQPPSFTQIWATSSKEQRNMDSFAYQEEDTSPSPGPIRQPSMSSMPRGPTSTTLRTGKGEASRTSMQPPQDVSLSQALVQYKSTSSNAPLMEEDSTGTGRSGSSPSAFPSQARNAPFGSDPDTHTKLNPMEIPASISKQSQESWEENLWYDKPTPPSKRTSAASASTQGSQVSGKEVGSGRVPTGSSERLKTAERAYTIKRAKSTSSSTKSPTMSPPLDSSAFESAPQLAPIATSVVRSPIVPGLGDPPQLSVPVRLGQMSPLDTFSELPTQPMQVRETKHVPSYTPRLETGAFERRSLTLEPEQLESAGIYDDADEPVQDPFADYDEYPDGTILFQGRPSESPVAESESTDHLHDYLTTEGGMYSIMEDDESGVDEGNAETAEVWSQPPRSSTLASLHMARARSVTFTSAKPPRLQLASCRPGQLVSLPLLTSDASFPRHLADAIHEASSPAQYTVQLYAPTRPDLHGTWPSWLEWLEWQAASQELTGTVPESWPSELRLPLQLPIHILLANGSQILAESGVSRRNMPEPGSPFLVARILLTILPAAEANSPRPVS</sequence>
<name>A0AAJ5Z2P9_9BASI</name>
<reference evidence="2 3" key="1">
    <citation type="submission" date="2023-03" db="EMBL/GenBank/DDBJ databases">
        <title>Mating type loci evolution in Malassezia.</title>
        <authorList>
            <person name="Coelho M.A."/>
        </authorList>
    </citation>
    <scope>NUCLEOTIDE SEQUENCE [LARGE SCALE GENOMIC DNA]</scope>
    <source>
        <strain evidence="2 3">CBS 13387</strain>
    </source>
</reference>
<proteinExistence type="predicted"/>
<organism evidence="2 3">
    <name type="scientific">Malassezia arunalokei</name>
    <dbReference type="NCBI Taxonomy" id="1514897"/>
    <lineage>
        <taxon>Eukaryota</taxon>
        <taxon>Fungi</taxon>
        <taxon>Dikarya</taxon>
        <taxon>Basidiomycota</taxon>
        <taxon>Ustilaginomycotina</taxon>
        <taxon>Malasseziomycetes</taxon>
        <taxon>Malasseziales</taxon>
        <taxon>Malasseziaceae</taxon>
        <taxon>Malassezia</taxon>
    </lineage>
</organism>
<gene>
    <name evidence="2" type="primary">AXL2</name>
    <name evidence="2" type="ORF">MARU1_003711</name>
</gene>
<accession>A0AAJ5Z2P9</accession>
<feature type="region of interest" description="Disordered" evidence="1">
    <location>
        <begin position="753"/>
        <end position="891"/>
    </location>
</feature>
<dbReference type="InterPro" id="IPR015919">
    <property type="entry name" value="Cadherin-like_sf"/>
</dbReference>
<feature type="compositionally biased region" description="Polar residues" evidence="1">
    <location>
        <begin position="600"/>
        <end position="635"/>
    </location>
</feature>
<dbReference type="GO" id="GO:0005509">
    <property type="term" value="F:calcium ion binding"/>
    <property type="evidence" value="ECO:0007669"/>
    <property type="project" value="InterPro"/>
</dbReference>
<feature type="region of interest" description="Disordered" evidence="1">
    <location>
        <begin position="591"/>
        <end position="652"/>
    </location>
</feature>
<feature type="region of interest" description="Disordered" evidence="1">
    <location>
        <begin position="693"/>
        <end position="740"/>
    </location>
</feature>
<dbReference type="Gene3D" id="2.60.40.10">
    <property type="entry name" value="Immunoglobulins"/>
    <property type="match status" value="3"/>
</dbReference>
<dbReference type="SUPFAM" id="SSF49313">
    <property type="entry name" value="Cadherin-like"/>
    <property type="match status" value="2"/>
</dbReference>
<evidence type="ECO:0000256" key="1">
    <source>
        <dbReference type="SAM" id="MobiDB-lite"/>
    </source>
</evidence>
<dbReference type="EMBL" id="CP119923">
    <property type="protein sequence ID" value="WFD17652.1"/>
    <property type="molecule type" value="Genomic_DNA"/>
</dbReference>
<feature type="compositionally biased region" description="Low complexity" evidence="1">
    <location>
        <begin position="764"/>
        <end position="774"/>
    </location>
</feature>
<dbReference type="InterPro" id="IPR013783">
    <property type="entry name" value="Ig-like_fold"/>
</dbReference>
<evidence type="ECO:0000313" key="2">
    <source>
        <dbReference type="EMBL" id="WFD17652.1"/>
    </source>
</evidence>